<reference evidence="2" key="1">
    <citation type="journal article" date="2007" name="PLoS ONE">
        <title>The first genome sequence of an elite grapevine cultivar (Pinot noir Vitis vinifera L.): coping with a highly heterozygous genome.</title>
        <authorList>
            <person name="Velasco R."/>
            <person name="Zharkikh A."/>
            <person name="Troggio M."/>
            <person name="Cartwright D.A."/>
            <person name="Cestaro A."/>
            <person name="Pruss D."/>
            <person name="Pindo M."/>
            <person name="FitzGerald L.M."/>
            <person name="Vezzulli S."/>
            <person name="Reid J."/>
            <person name="Malacarne G."/>
            <person name="Iliev D."/>
            <person name="Coppola G."/>
            <person name="Wardell B."/>
            <person name="Micheletti D."/>
            <person name="Macalma T."/>
            <person name="Facci M."/>
            <person name="Mitchell J.T."/>
            <person name="Perazzolli M."/>
            <person name="Eldredge G."/>
            <person name="Gatto P."/>
            <person name="Oyzerski R."/>
            <person name="Moretto M."/>
            <person name="Gutin N."/>
            <person name="Stefanini M."/>
            <person name="Chen Y."/>
            <person name="Segala C."/>
            <person name="Davenport C."/>
            <person name="Dematte L."/>
            <person name="Mraz A."/>
            <person name="Battilana J."/>
            <person name="Stormo K."/>
            <person name="Costa F."/>
            <person name="Tao Q."/>
            <person name="Si-Ammour A."/>
            <person name="Harkins T."/>
            <person name="Lackey A."/>
            <person name="Perbost C."/>
            <person name="Taillon B."/>
            <person name="Stella A."/>
            <person name="Solovyev V."/>
            <person name="Fawcett J.A."/>
            <person name="Sterck L."/>
            <person name="Vandepoele K."/>
            <person name="Grando S.M."/>
            <person name="Toppo S."/>
            <person name="Moser C."/>
            <person name="Lanchbury J."/>
            <person name="Bogden R."/>
            <person name="Skolnick M."/>
            <person name="Sgaramella V."/>
            <person name="Bhatnagar S.K."/>
            <person name="Fontana P."/>
            <person name="Gutin A."/>
            <person name="Van de Peer Y."/>
            <person name="Salamini F."/>
            <person name="Viola R."/>
        </authorList>
    </citation>
    <scope>NUCLEOTIDE SEQUENCE</scope>
</reference>
<name>A5BRL9_VITVI</name>
<sequence>MEKPSFGQSDVAEALTKINSTSHQQQMELLKTVVMNHTVLLCGRILLQDIAYEAQMSVERHLDTTNISTWCAHETTVLHLDSRSMCQRKTGEEQVSPSEFSPGPQSVARRDILRVSSAVSPEISFLSFGKARLDDSSSERQSKSPSESSNENEIPIQEKQRASSGLQNPSANTMGSFQLLRLFQFQTSAHGPFPWYVLDYLDATTVDPFEGGSPTIQLVAIPEGVRWELLFMDANST</sequence>
<proteinExistence type="predicted"/>
<gene>
    <name evidence="2" type="ORF">VITISV_005218</name>
</gene>
<feature type="region of interest" description="Disordered" evidence="1">
    <location>
        <begin position="135"/>
        <end position="170"/>
    </location>
</feature>
<evidence type="ECO:0000256" key="1">
    <source>
        <dbReference type="SAM" id="MobiDB-lite"/>
    </source>
</evidence>
<protein>
    <submittedName>
        <fullName evidence="2">Uncharacterized protein</fullName>
    </submittedName>
</protein>
<dbReference type="EMBL" id="AM468525">
    <property type="protein sequence ID" value="CAN63764.1"/>
    <property type="molecule type" value="Genomic_DNA"/>
</dbReference>
<feature type="compositionally biased region" description="Low complexity" evidence="1">
    <location>
        <begin position="143"/>
        <end position="155"/>
    </location>
</feature>
<evidence type="ECO:0000313" key="2">
    <source>
        <dbReference type="EMBL" id="CAN63764.1"/>
    </source>
</evidence>
<feature type="region of interest" description="Disordered" evidence="1">
    <location>
        <begin position="88"/>
        <end position="107"/>
    </location>
</feature>
<organism evidence="2">
    <name type="scientific">Vitis vinifera</name>
    <name type="common">Grape</name>
    <dbReference type="NCBI Taxonomy" id="29760"/>
    <lineage>
        <taxon>Eukaryota</taxon>
        <taxon>Viridiplantae</taxon>
        <taxon>Streptophyta</taxon>
        <taxon>Embryophyta</taxon>
        <taxon>Tracheophyta</taxon>
        <taxon>Spermatophyta</taxon>
        <taxon>Magnoliopsida</taxon>
        <taxon>eudicotyledons</taxon>
        <taxon>Gunneridae</taxon>
        <taxon>Pentapetalae</taxon>
        <taxon>rosids</taxon>
        <taxon>Vitales</taxon>
        <taxon>Vitaceae</taxon>
        <taxon>Viteae</taxon>
        <taxon>Vitis</taxon>
    </lineage>
</organism>
<dbReference type="AlphaFoldDB" id="A5BRL9"/>
<accession>A5BRL9</accession>